<dbReference type="OrthoDB" id="5421569at2"/>
<proteinExistence type="predicted"/>
<reference evidence="2 4" key="2">
    <citation type="submission" date="2018-03" db="EMBL/GenBank/DDBJ databases">
        <title>Draft Genome Sequences of the Obligatory Marine Myxobacteria Enhygromyxa salina SWB007.</title>
        <authorList>
            <person name="Poehlein A."/>
            <person name="Moghaddam J.A."/>
            <person name="Harms H."/>
            <person name="Alanjari M."/>
            <person name="Koenig G.M."/>
            <person name="Daniel R."/>
            <person name="Schaeberle T.F."/>
        </authorList>
    </citation>
    <scope>NUCLEOTIDE SEQUENCE [LARGE SCALE GENOMIC DNA]</scope>
    <source>
        <strain evidence="2 4">SWB007</strain>
    </source>
</reference>
<gene>
    <name evidence="1" type="ORF">DB30_01467</name>
    <name evidence="2" type="ORF">ENSA7_27330</name>
</gene>
<dbReference type="RefSeq" id="WP_052557727.1">
    <property type="nucleotide sequence ID" value="NZ_PVNL01000051.1"/>
</dbReference>
<comment type="caution">
    <text evidence="1">The sequence shown here is derived from an EMBL/GenBank/DDBJ whole genome shotgun (WGS) entry which is preliminary data.</text>
</comment>
<accession>A0A0C2CX51</accession>
<protein>
    <submittedName>
        <fullName evidence="1">Uncharacterized protein</fullName>
    </submittedName>
</protein>
<reference evidence="1 3" key="1">
    <citation type="submission" date="2014-12" db="EMBL/GenBank/DDBJ databases">
        <title>Genome assembly of Enhygromyxa salina DSM 15201.</title>
        <authorList>
            <person name="Sharma G."/>
            <person name="Subramanian S."/>
        </authorList>
    </citation>
    <scope>NUCLEOTIDE SEQUENCE [LARGE SCALE GENOMIC DNA]</scope>
    <source>
        <strain evidence="1 3">DSM 15201</strain>
    </source>
</reference>
<dbReference type="EMBL" id="JMCC02000131">
    <property type="protein sequence ID" value="KIG12432.1"/>
    <property type="molecule type" value="Genomic_DNA"/>
</dbReference>
<evidence type="ECO:0000313" key="4">
    <source>
        <dbReference type="Proteomes" id="UP000238823"/>
    </source>
</evidence>
<organism evidence="1 3">
    <name type="scientific">Enhygromyxa salina</name>
    <dbReference type="NCBI Taxonomy" id="215803"/>
    <lineage>
        <taxon>Bacteria</taxon>
        <taxon>Pseudomonadati</taxon>
        <taxon>Myxococcota</taxon>
        <taxon>Polyangia</taxon>
        <taxon>Nannocystales</taxon>
        <taxon>Nannocystaceae</taxon>
        <taxon>Enhygromyxa</taxon>
    </lineage>
</organism>
<dbReference type="Proteomes" id="UP000238823">
    <property type="component" value="Unassembled WGS sequence"/>
</dbReference>
<evidence type="ECO:0000313" key="2">
    <source>
        <dbReference type="EMBL" id="PRQ07743.1"/>
    </source>
</evidence>
<evidence type="ECO:0000313" key="3">
    <source>
        <dbReference type="Proteomes" id="UP000031599"/>
    </source>
</evidence>
<dbReference type="Proteomes" id="UP000031599">
    <property type="component" value="Unassembled WGS sequence"/>
</dbReference>
<dbReference type="EMBL" id="PVNL01000051">
    <property type="protein sequence ID" value="PRQ07743.1"/>
    <property type="molecule type" value="Genomic_DNA"/>
</dbReference>
<evidence type="ECO:0000313" key="1">
    <source>
        <dbReference type="EMBL" id="KIG12432.1"/>
    </source>
</evidence>
<sequence length="83" mass="9532">MNAQEQLSELERLATELEVDVSYDPMAGLVQGVGGLCRVRGRYRIIVDRRLKPPERLQVVADALRRFDTEQHFVSPQVRRLLA</sequence>
<dbReference type="AlphaFoldDB" id="A0A0C2CX51"/>
<name>A0A0C2CX51_9BACT</name>